<feature type="compositionally biased region" description="Basic and acidic residues" evidence="1">
    <location>
        <begin position="87"/>
        <end position="102"/>
    </location>
</feature>
<comment type="caution">
    <text evidence="3">The sequence shown here is derived from an EMBL/GenBank/DDBJ whole genome shotgun (WGS) entry which is preliminary data.</text>
</comment>
<feature type="region of interest" description="Disordered" evidence="1">
    <location>
        <begin position="31"/>
        <end position="117"/>
    </location>
</feature>
<organism evidence="3 4">
    <name type="scientific">Paenibacillus nanensis</name>
    <dbReference type="NCBI Taxonomy" id="393251"/>
    <lineage>
        <taxon>Bacteria</taxon>
        <taxon>Bacillati</taxon>
        <taxon>Bacillota</taxon>
        <taxon>Bacilli</taxon>
        <taxon>Bacillales</taxon>
        <taxon>Paenibacillaceae</taxon>
        <taxon>Paenibacillus</taxon>
    </lineage>
</organism>
<accession>A0A3A1VIG2</accession>
<dbReference type="PROSITE" id="PS51257">
    <property type="entry name" value="PROKAR_LIPOPROTEIN"/>
    <property type="match status" value="1"/>
</dbReference>
<evidence type="ECO:0008006" key="5">
    <source>
        <dbReference type="Google" id="ProtNLM"/>
    </source>
</evidence>
<evidence type="ECO:0000313" key="4">
    <source>
        <dbReference type="Proteomes" id="UP000266482"/>
    </source>
</evidence>
<evidence type="ECO:0000313" key="3">
    <source>
        <dbReference type="EMBL" id="RIX59406.1"/>
    </source>
</evidence>
<feature type="signal peptide" evidence="2">
    <location>
        <begin position="1"/>
        <end position="22"/>
    </location>
</feature>
<dbReference type="RefSeq" id="WP_119598237.1">
    <property type="nucleotide sequence ID" value="NZ_QXQA01000002.1"/>
</dbReference>
<dbReference type="EMBL" id="QXQA01000002">
    <property type="protein sequence ID" value="RIX59406.1"/>
    <property type="molecule type" value="Genomic_DNA"/>
</dbReference>
<keyword evidence="2" id="KW-0732">Signal</keyword>
<dbReference type="Proteomes" id="UP000266482">
    <property type="component" value="Unassembled WGS sequence"/>
</dbReference>
<feature type="compositionally biased region" description="Polar residues" evidence="1">
    <location>
        <begin position="75"/>
        <end position="84"/>
    </location>
</feature>
<keyword evidence="4" id="KW-1185">Reference proteome</keyword>
<proteinExistence type="predicted"/>
<gene>
    <name evidence="3" type="ORF">D3P08_04465</name>
</gene>
<feature type="chain" id="PRO_5038851628" description="DUF4309 domain-containing protein" evidence="2">
    <location>
        <begin position="23"/>
        <end position="227"/>
    </location>
</feature>
<reference evidence="3 4" key="1">
    <citation type="submission" date="2018-09" db="EMBL/GenBank/DDBJ databases">
        <title>Paenibacillus aracenensis nov. sp. isolated from a cave in southern Spain.</title>
        <authorList>
            <person name="Jurado V."/>
            <person name="Gutierrez-Patricio S."/>
            <person name="Gonzalez-Pimentel J.L."/>
            <person name="Miller A.Z."/>
            <person name="Laiz L."/>
            <person name="Saiz-Jimenez C."/>
        </authorList>
    </citation>
    <scope>NUCLEOTIDE SEQUENCE [LARGE SCALE GENOMIC DNA]</scope>
    <source>
        <strain evidence="3 4">DSM 22867</strain>
    </source>
</reference>
<evidence type="ECO:0000256" key="1">
    <source>
        <dbReference type="SAM" id="MobiDB-lite"/>
    </source>
</evidence>
<sequence length="227" mass="24442">MNKQRNRPLSSHWMFAALAVLAISLTGCQSENNIDEDAGGLAAEQPSEADSPQKSYFDNESKTDHPSPAQVPDQKASTETSGAQQDGHPKEDHETEPGKWDKSLPTLNGTAIGDSSDTVADRYGQEIDRYSLEDPAGTVTVLEYEGFSVGMNKNHTVQFVEVYEPQIAAGLNGLRIGNKTEKAVDALGKPTSATDYLLIYDAEGATLKLDVNPDSNEIVSMKLLANG</sequence>
<dbReference type="OrthoDB" id="2678624at2"/>
<name>A0A3A1VIG2_9BACL</name>
<dbReference type="AlphaFoldDB" id="A0A3A1VIG2"/>
<protein>
    <recommendedName>
        <fullName evidence="5">DUF4309 domain-containing protein</fullName>
    </recommendedName>
</protein>
<feature type="compositionally biased region" description="Polar residues" evidence="1">
    <location>
        <begin position="105"/>
        <end position="117"/>
    </location>
</feature>
<evidence type="ECO:0000256" key="2">
    <source>
        <dbReference type="SAM" id="SignalP"/>
    </source>
</evidence>